<organism evidence="1 2">
    <name type="scientific">Diabrotica balteata</name>
    <name type="common">Banded cucumber beetle</name>
    <dbReference type="NCBI Taxonomy" id="107213"/>
    <lineage>
        <taxon>Eukaryota</taxon>
        <taxon>Metazoa</taxon>
        <taxon>Ecdysozoa</taxon>
        <taxon>Arthropoda</taxon>
        <taxon>Hexapoda</taxon>
        <taxon>Insecta</taxon>
        <taxon>Pterygota</taxon>
        <taxon>Neoptera</taxon>
        <taxon>Endopterygota</taxon>
        <taxon>Coleoptera</taxon>
        <taxon>Polyphaga</taxon>
        <taxon>Cucujiformia</taxon>
        <taxon>Chrysomeloidea</taxon>
        <taxon>Chrysomelidae</taxon>
        <taxon>Galerucinae</taxon>
        <taxon>Diabroticina</taxon>
        <taxon>Diabroticites</taxon>
        <taxon>Diabrotica</taxon>
    </lineage>
</organism>
<accession>A0A9N9XCF0</accession>
<dbReference type="EMBL" id="OU898281">
    <property type="protein sequence ID" value="CAG9836052.1"/>
    <property type="molecule type" value="Genomic_DNA"/>
</dbReference>
<dbReference type="AlphaFoldDB" id="A0A9N9XCF0"/>
<name>A0A9N9XCF0_DIABA</name>
<reference evidence="1" key="1">
    <citation type="submission" date="2022-01" db="EMBL/GenBank/DDBJ databases">
        <authorList>
            <person name="King R."/>
        </authorList>
    </citation>
    <scope>NUCLEOTIDE SEQUENCE</scope>
</reference>
<evidence type="ECO:0000313" key="2">
    <source>
        <dbReference type="Proteomes" id="UP001153709"/>
    </source>
</evidence>
<protein>
    <submittedName>
        <fullName evidence="1">Uncharacterized protein</fullName>
    </submittedName>
</protein>
<evidence type="ECO:0000313" key="1">
    <source>
        <dbReference type="EMBL" id="CAG9836052.1"/>
    </source>
</evidence>
<proteinExistence type="predicted"/>
<dbReference type="Proteomes" id="UP001153709">
    <property type="component" value="Chromosome 6"/>
</dbReference>
<sequence>MEINQEVDMKHCKIEIDNETCVGALDVFKIEIKEEPKTETAYHSFDYLNLNEFTVKNEVQQREDKIKLFEEKQPTNEENMAMSR</sequence>
<keyword evidence="2" id="KW-1185">Reference proteome</keyword>
<gene>
    <name evidence="1" type="ORF">DIABBA_LOCUS9176</name>
</gene>